<feature type="binding site" evidence="7">
    <location>
        <position position="878"/>
    </location>
    <ligand>
        <name>Ca(2+)</name>
        <dbReference type="ChEBI" id="CHEBI:29108"/>
    </ligand>
</feature>
<dbReference type="InterPro" id="IPR036026">
    <property type="entry name" value="Seven-hairpin_glycosidases"/>
</dbReference>
<feature type="compositionally biased region" description="Basic and acidic residues" evidence="10">
    <location>
        <begin position="47"/>
        <end position="56"/>
    </location>
</feature>
<dbReference type="Gene3D" id="1.50.10.10">
    <property type="match status" value="1"/>
</dbReference>
<protein>
    <recommendedName>
        <fullName evidence="9">alpha-1,2-Mannosidase</fullName>
        <ecNumber evidence="9">3.2.1.-</ecNumber>
    </recommendedName>
</protein>
<dbReference type="PANTHER" id="PTHR11742:SF103">
    <property type="entry name" value="ENDOPLASMIC RETICULUM MANNOSIDASE MNL2-RELATED"/>
    <property type="match status" value="1"/>
</dbReference>
<feature type="compositionally biased region" description="Basic and acidic residues" evidence="10">
    <location>
        <begin position="1"/>
        <end position="10"/>
    </location>
</feature>
<feature type="active site" description="Proton donor" evidence="6">
    <location>
        <position position="745"/>
    </location>
</feature>
<dbReference type="GO" id="GO:0005783">
    <property type="term" value="C:endoplasmic reticulum"/>
    <property type="evidence" value="ECO:0007669"/>
    <property type="project" value="TreeGrafter"/>
</dbReference>
<organism evidence="11">
    <name type="scientific">Rhodotorula toruloides</name>
    <name type="common">Yeast</name>
    <name type="synonym">Rhodosporidium toruloides</name>
    <dbReference type="NCBI Taxonomy" id="5286"/>
    <lineage>
        <taxon>Eukaryota</taxon>
        <taxon>Fungi</taxon>
        <taxon>Dikarya</taxon>
        <taxon>Basidiomycota</taxon>
        <taxon>Pucciniomycotina</taxon>
        <taxon>Microbotryomycetes</taxon>
        <taxon>Sporidiobolales</taxon>
        <taxon>Sporidiobolaceae</taxon>
        <taxon>Rhodotorula</taxon>
    </lineage>
</organism>
<evidence type="ECO:0000256" key="2">
    <source>
        <dbReference type="ARBA" id="ARBA00004922"/>
    </source>
</evidence>
<feature type="active site" evidence="6">
    <location>
        <position position="792"/>
    </location>
</feature>
<feature type="compositionally biased region" description="Low complexity" evidence="10">
    <location>
        <begin position="15"/>
        <end position="26"/>
    </location>
</feature>
<dbReference type="InterPro" id="IPR050749">
    <property type="entry name" value="Glycosyl_Hydrolase_47"/>
</dbReference>
<evidence type="ECO:0000256" key="3">
    <source>
        <dbReference type="ARBA" id="ARBA00007658"/>
    </source>
</evidence>
<sequence length="998" mass="110468">MGPTDHDGHAEPAQSRPIRPFSSSFPPHHPSYQPIPRSDSPSQRTAYSERQKRPYDDDRDPEGEVGYAVDGPEQFGANAGGGMGWAASVAELRRGRGGRGRVLLGLAGLTLVYLIHEAWAQPSQRPWHAPPPLSASSSTPAPAHAGGNDPHRGIFYGEAPATASPTSSPRTSTTTTAPIARPTLDEAQLPIVDLSQFIKPPRPVPPSDPDPWAHVADKRFRGREWLSPERFGGEDEGWKEVAPPPERTNPPARYLLKAFEYAAKVAGRAPDGRKWTLGRGVGFDERTGRPKMVDRGVLKLGTEAGWVPPKQFAAAELGTGKVGEKKMRRVQADEVVDESGASEEERVVEETRRREWVKRAFMHAWEGYSKHAWGHDELAPVSNLWSDNYNGWGATIVDSLDTLLMMNMSHEYNFAREHVSQIDFTYLVPSGSRTFSTDLPDLEDMDVADPDKADGSEQPPAQGWVDSRLGKEKDQHSPTTIPWFETTIRYLGGLLSAFELSGDPLMLDRATELGYWLLPAFATEYGLPLARYAIGTNPDGQRTGRLTLAEVGSMTLEMTRLSQLTGDETYYRAAQRAMDTLDKHMSPAQPRPTDPKAAAGPLWRGRLGTLLPSQFDPAYTSSLQGEYTFGGLADSYYEYLIKQAQLTHFSLDQYPRMYREAIDSAYEYLVRPVEVVPGRNDMTIIGSMSYGSWKPELQHLTCFAGGMLGLGAKLLDRPHDLRAGVNVTNACTWVYESSATGVGGESTLFYERDEPSRFVVIDRPDGAGKVRSPRGSPVGVRSQNKRQIGRPETIESVFYMWRITGNRKWQDEGWKMFVHWVQHAITESGFGTIRNTQMLPSSRDDSMESFVLGETLKYYYLLFSPRDFMSLDDYVFSTEAHPFWIARPSAPRPPEPLWTGPDRNTPASFTTQLGEGTWVQKWARVQQAAALAPETRWTKPGAAAVAGGGVRPAAAVGHPGDKPVKRPTDEENAAAVRQGRLEMAEAVRKMEDAKKGSA</sequence>
<keyword evidence="7" id="KW-0106">Calcium</keyword>
<dbReference type="GO" id="GO:0005975">
    <property type="term" value="P:carbohydrate metabolic process"/>
    <property type="evidence" value="ECO:0007669"/>
    <property type="project" value="InterPro"/>
</dbReference>
<dbReference type="SUPFAM" id="SSF48225">
    <property type="entry name" value="Seven-hairpin glycosidases"/>
    <property type="match status" value="1"/>
</dbReference>
<dbReference type="InterPro" id="IPR012341">
    <property type="entry name" value="6hp_glycosidase-like_sf"/>
</dbReference>
<feature type="compositionally biased region" description="Basic and acidic residues" evidence="10">
    <location>
        <begin position="959"/>
        <end position="969"/>
    </location>
</feature>
<evidence type="ECO:0000256" key="10">
    <source>
        <dbReference type="SAM" id="MobiDB-lite"/>
    </source>
</evidence>
<evidence type="ECO:0000256" key="9">
    <source>
        <dbReference type="RuleBase" id="RU361193"/>
    </source>
</evidence>
<evidence type="ECO:0000256" key="8">
    <source>
        <dbReference type="PIRSR" id="PIRSR601382-3"/>
    </source>
</evidence>
<feature type="active site" evidence="6">
    <location>
        <position position="634"/>
    </location>
</feature>
<comment type="similarity">
    <text evidence="3 9">Belongs to the glycosyl hydrolase 47 family.</text>
</comment>
<feature type="region of interest" description="Disordered" evidence="10">
    <location>
        <begin position="437"/>
        <end position="478"/>
    </location>
</feature>
<feature type="active site" description="Proton donor" evidence="6">
    <location>
        <position position="485"/>
    </location>
</feature>
<feature type="region of interest" description="Disordered" evidence="10">
    <location>
        <begin position="123"/>
        <end position="185"/>
    </location>
</feature>
<evidence type="ECO:0000256" key="4">
    <source>
        <dbReference type="ARBA" id="ARBA00022801"/>
    </source>
</evidence>
<keyword evidence="5 8" id="KW-1015">Disulfide bond</keyword>
<feature type="compositionally biased region" description="Low complexity" evidence="10">
    <location>
        <begin position="134"/>
        <end position="145"/>
    </location>
</feature>
<dbReference type="Pfam" id="PF01532">
    <property type="entry name" value="Glyco_hydro_47"/>
    <property type="match status" value="2"/>
</dbReference>
<keyword evidence="9" id="KW-0326">Glycosidase</keyword>
<evidence type="ECO:0000256" key="6">
    <source>
        <dbReference type="PIRSR" id="PIRSR601382-1"/>
    </source>
</evidence>
<dbReference type="PANTHER" id="PTHR11742">
    <property type="entry name" value="MANNOSYL-OLIGOSACCHARIDE ALPHA-1,2-MANNOSIDASE-RELATED"/>
    <property type="match status" value="1"/>
</dbReference>
<dbReference type="PRINTS" id="PR00747">
    <property type="entry name" value="GLYHDRLASE47"/>
</dbReference>
<dbReference type="GO" id="GO:0016020">
    <property type="term" value="C:membrane"/>
    <property type="evidence" value="ECO:0007669"/>
    <property type="project" value="InterPro"/>
</dbReference>
<dbReference type="EC" id="3.2.1.-" evidence="9"/>
<name>A0A061AV95_RHOTO</name>
<evidence type="ECO:0000256" key="5">
    <source>
        <dbReference type="ARBA" id="ARBA00023157"/>
    </source>
</evidence>
<feature type="region of interest" description="Disordered" evidence="10">
    <location>
        <begin position="1"/>
        <end position="75"/>
    </location>
</feature>
<dbReference type="GO" id="GO:0004571">
    <property type="term" value="F:mannosyl-oligosaccharide 1,2-alpha-mannosidase activity"/>
    <property type="evidence" value="ECO:0007669"/>
    <property type="project" value="InterPro"/>
</dbReference>
<accession>A0A061AV95</accession>
<feature type="compositionally biased region" description="Low complexity" evidence="10">
    <location>
        <begin position="159"/>
        <end position="182"/>
    </location>
</feature>
<dbReference type="GO" id="GO:0005509">
    <property type="term" value="F:calcium ion binding"/>
    <property type="evidence" value="ECO:0007669"/>
    <property type="project" value="InterPro"/>
</dbReference>
<reference evidence="11" key="1">
    <citation type="journal article" date="2014" name="Genome Announc.">
        <title>Draft genome sequence of Rhodosporidium toruloides CECT1137, an oleaginous yeast of biotechnological interest.</title>
        <authorList>
            <person name="Morin N."/>
            <person name="Calcas X."/>
            <person name="Devillers H."/>
            <person name="Durrens P."/>
            <person name="Sherman D.J."/>
            <person name="Nicaud J.-M."/>
            <person name="Neuveglise C."/>
        </authorList>
    </citation>
    <scope>NUCLEOTIDE SEQUENCE</scope>
    <source>
        <strain evidence="11">CECT1137</strain>
    </source>
</reference>
<evidence type="ECO:0000256" key="7">
    <source>
        <dbReference type="PIRSR" id="PIRSR601382-2"/>
    </source>
</evidence>
<comment type="pathway">
    <text evidence="2">Protein modification; protein glycosylation.</text>
</comment>
<comment type="cofactor">
    <cofactor evidence="1 7">
        <name>Ca(2+)</name>
        <dbReference type="ChEBI" id="CHEBI:29108"/>
    </cofactor>
</comment>
<feature type="disulfide bond" evidence="8">
    <location>
        <begin position="702"/>
        <end position="731"/>
    </location>
</feature>
<dbReference type="EMBL" id="LK052939">
    <property type="protein sequence ID" value="CDR39313.1"/>
    <property type="molecule type" value="Genomic_DNA"/>
</dbReference>
<dbReference type="AlphaFoldDB" id="A0A061AV95"/>
<feature type="region of interest" description="Disordered" evidence="10">
    <location>
        <begin position="951"/>
        <end position="973"/>
    </location>
</feature>
<keyword evidence="4 9" id="KW-0378">Hydrolase</keyword>
<proteinExistence type="inferred from homology"/>
<dbReference type="OrthoDB" id="8118055at2759"/>
<evidence type="ECO:0000313" key="11">
    <source>
        <dbReference type="EMBL" id="CDR39313.1"/>
    </source>
</evidence>
<gene>
    <name evidence="11" type="ORF">RHTO0S_04e03818g</name>
</gene>
<dbReference type="InterPro" id="IPR001382">
    <property type="entry name" value="Glyco_hydro_47"/>
</dbReference>
<dbReference type="GO" id="GO:0036503">
    <property type="term" value="P:ERAD pathway"/>
    <property type="evidence" value="ECO:0007669"/>
    <property type="project" value="UniProtKB-ARBA"/>
</dbReference>
<evidence type="ECO:0000256" key="1">
    <source>
        <dbReference type="ARBA" id="ARBA00001913"/>
    </source>
</evidence>
<keyword evidence="7" id="KW-0479">Metal-binding</keyword>